<name>A0ABW1X3E3_9ACTN</name>
<organism evidence="2 3">
    <name type="scientific">Luteococcus sanguinis</name>
    <dbReference type="NCBI Taxonomy" id="174038"/>
    <lineage>
        <taxon>Bacteria</taxon>
        <taxon>Bacillati</taxon>
        <taxon>Actinomycetota</taxon>
        <taxon>Actinomycetes</taxon>
        <taxon>Propionibacteriales</taxon>
        <taxon>Propionibacteriaceae</taxon>
        <taxon>Luteococcus</taxon>
    </lineage>
</organism>
<dbReference type="RefSeq" id="WP_343886558.1">
    <property type="nucleotide sequence ID" value="NZ_BAAAKI010000016.1"/>
</dbReference>
<evidence type="ECO:0000256" key="1">
    <source>
        <dbReference type="SAM" id="Phobius"/>
    </source>
</evidence>
<keyword evidence="3" id="KW-1185">Reference proteome</keyword>
<keyword evidence="1" id="KW-0472">Membrane</keyword>
<sequence>MIIRLAHELDRASDEHHAPATTSAEQVRARVARQRARVRNRVLAALAALALVIGLVVWFRPTVRFGPAPAPTPTPKSWWQTNYHESASPLDGLEMPDDEVNRRCSVTAPEVLGPSDFEFRGPGAIVHVFESSEYLPTLNEQVDPDGTTWSNWDYDESHSRACYLGFETTGNGKQLTADLLADDSTDWKTLCRDSSGFPFAARWHVASSALDPLDGSRSVALYSDFGALARCQLIPNGTAAGVDFIPPSTDVYYACPDPGLAAVAVDARGSKNMVTRVNFSTVSFVRDERGELTRATQLRATVVGGGITTTFPINNGILVTNRVLDLPTPLPEDPDGARIPVKVALLDDAGTVLRTCTVQ</sequence>
<reference evidence="3" key="1">
    <citation type="journal article" date="2019" name="Int. J. Syst. Evol. Microbiol.">
        <title>The Global Catalogue of Microorganisms (GCM) 10K type strain sequencing project: providing services to taxonomists for standard genome sequencing and annotation.</title>
        <authorList>
            <consortium name="The Broad Institute Genomics Platform"/>
            <consortium name="The Broad Institute Genome Sequencing Center for Infectious Disease"/>
            <person name="Wu L."/>
            <person name="Ma J."/>
        </authorList>
    </citation>
    <scope>NUCLEOTIDE SEQUENCE [LARGE SCALE GENOMIC DNA]</scope>
    <source>
        <strain evidence="3">CGMCC 1.15277</strain>
    </source>
</reference>
<comment type="caution">
    <text evidence="2">The sequence shown here is derived from an EMBL/GenBank/DDBJ whole genome shotgun (WGS) entry which is preliminary data.</text>
</comment>
<accession>A0ABW1X3E3</accession>
<evidence type="ECO:0000313" key="2">
    <source>
        <dbReference type="EMBL" id="MFC6397309.1"/>
    </source>
</evidence>
<protein>
    <submittedName>
        <fullName evidence="2">Uncharacterized protein</fullName>
    </submittedName>
</protein>
<feature type="transmembrane region" description="Helical" evidence="1">
    <location>
        <begin position="42"/>
        <end position="59"/>
    </location>
</feature>
<dbReference type="Proteomes" id="UP001596266">
    <property type="component" value="Unassembled WGS sequence"/>
</dbReference>
<evidence type="ECO:0000313" key="3">
    <source>
        <dbReference type="Proteomes" id="UP001596266"/>
    </source>
</evidence>
<gene>
    <name evidence="2" type="ORF">ACFP57_09995</name>
</gene>
<keyword evidence="1" id="KW-1133">Transmembrane helix</keyword>
<proteinExistence type="predicted"/>
<keyword evidence="1" id="KW-0812">Transmembrane</keyword>
<dbReference type="EMBL" id="JBHSUA010000019">
    <property type="protein sequence ID" value="MFC6397309.1"/>
    <property type="molecule type" value="Genomic_DNA"/>
</dbReference>